<dbReference type="InterPro" id="IPR032387">
    <property type="entry name" value="ACAS_N"/>
</dbReference>
<dbReference type="Proteomes" id="UP001501461">
    <property type="component" value="Unassembled WGS sequence"/>
</dbReference>
<evidence type="ECO:0000256" key="6">
    <source>
        <dbReference type="ARBA" id="ARBA00022990"/>
    </source>
</evidence>
<dbReference type="EMBL" id="BAAAMN010000041">
    <property type="protein sequence ID" value="GAA2039360.1"/>
    <property type="molecule type" value="Genomic_DNA"/>
</dbReference>
<dbReference type="GO" id="GO:0016874">
    <property type="term" value="F:ligase activity"/>
    <property type="evidence" value="ECO:0007669"/>
    <property type="project" value="UniProtKB-KW"/>
</dbReference>
<evidence type="ECO:0000313" key="11">
    <source>
        <dbReference type="EMBL" id="GAA2039360.1"/>
    </source>
</evidence>
<feature type="domain" description="AMP-binding enzyme C-terminal" evidence="9">
    <location>
        <begin position="540"/>
        <end position="620"/>
    </location>
</feature>
<dbReference type="PANTHER" id="PTHR24095:SF14">
    <property type="entry name" value="ACETYL-COENZYME A SYNTHETASE 1"/>
    <property type="match status" value="1"/>
</dbReference>
<proteinExistence type="inferred from homology"/>
<dbReference type="RefSeq" id="WP_343958134.1">
    <property type="nucleotide sequence ID" value="NZ_BAAAMN010000041.1"/>
</dbReference>
<dbReference type="Pfam" id="PF00501">
    <property type="entry name" value="AMP-binding"/>
    <property type="match status" value="1"/>
</dbReference>
<evidence type="ECO:0000259" key="8">
    <source>
        <dbReference type="Pfam" id="PF00501"/>
    </source>
</evidence>
<dbReference type="Gene3D" id="3.40.50.12780">
    <property type="entry name" value="N-terminal domain of ligase-like"/>
    <property type="match status" value="1"/>
</dbReference>
<protein>
    <recommendedName>
        <fullName evidence="2 7">Acetate--CoA ligase</fullName>
        <ecNumber evidence="2 7">6.2.1.1</ecNumber>
    </recommendedName>
</protein>
<dbReference type="PANTHER" id="PTHR24095">
    <property type="entry name" value="ACETYL-COENZYME A SYNTHETASE"/>
    <property type="match status" value="1"/>
</dbReference>
<evidence type="ECO:0000256" key="2">
    <source>
        <dbReference type="ARBA" id="ARBA00013275"/>
    </source>
</evidence>
<dbReference type="InterPro" id="IPR042099">
    <property type="entry name" value="ANL_N_sf"/>
</dbReference>
<reference evidence="12" key="1">
    <citation type="journal article" date="2019" name="Int. J. Syst. Evol. Microbiol.">
        <title>The Global Catalogue of Microorganisms (GCM) 10K type strain sequencing project: providing services to taxonomists for standard genome sequencing and annotation.</title>
        <authorList>
            <consortium name="The Broad Institute Genomics Platform"/>
            <consortium name="The Broad Institute Genome Sequencing Center for Infectious Disease"/>
            <person name="Wu L."/>
            <person name="Ma J."/>
        </authorList>
    </citation>
    <scope>NUCLEOTIDE SEQUENCE [LARGE SCALE GENOMIC DNA]</scope>
    <source>
        <strain evidence="12">JCM 13595</strain>
    </source>
</reference>
<keyword evidence="6" id="KW-0007">Acetylation</keyword>
<evidence type="ECO:0000256" key="7">
    <source>
        <dbReference type="NCBIfam" id="TIGR02188"/>
    </source>
</evidence>
<evidence type="ECO:0000259" key="10">
    <source>
        <dbReference type="Pfam" id="PF16177"/>
    </source>
</evidence>
<dbReference type="NCBIfam" id="NF001208">
    <property type="entry name" value="PRK00174.1"/>
    <property type="match status" value="1"/>
</dbReference>
<evidence type="ECO:0000256" key="1">
    <source>
        <dbReference type="ARBA" id="ARBA00006432"/>
    </source>
</evidence>
<dbReference type="SUPFAM" id="SSF56801">
    <property type="entry name" value="Acetyl-CoA synthetase-like"/>
    <property type="match status" value="1"/>
</dbReference>
<gene>
    <name evidence="11" type="primary">acs_2</name>
    <name evidence="11" type="ORF">GCM10009720_19840</name>
</gene>
<evidence type="ECO:0000256" key="4">
    <source>
        <dbReference type="ARBA" id="ARBA00022741"/>
    </source>
</evidence>
<keyword evidence="4" id="KW-0547">Nucleotide-binding</keyword>
<accession>A0ABP5G336</accession>
<organism evidence="11 12">
    <name type="scientific">Yaniella flava</name>
    <dbReference type="NCBI Taxonomy" id="287930"/>
    <lineage>
        <taxon>Bacteria</taxon>
        <taxon>Bacillati</taxon>
        <taxon>Actinomycetota</taxon>
        <taxon>Actinomycetes</taxon>
        <taxon>Micrococcales</taxon>
        <taxon>Micrococcaceae</taxon>
        <taxon>Yaniella</taxon>
    </lineage>
</organism>
<comment type="caution">
    <text evidence="11">The sequence shown here is derived from an EMBL/GenBank/DDBJ whole genome shotgun (WGS) entry which is preliminary data.</text>
</comment>
<evidence type="ECO:0000256" key="5">
    <source>
        <dbReference type="ARBA" id="ARBA00022840"/>
    </source>
</evidence>
<name>A0ABP5G336_9MICC</name>
<dbReference type="NCBIfam" id="TIGR02188">
    <property type="entry name" value="Ac_CoA_lig_AcsA"/>
    <property type="match status" value="1"/>
</dbReference>
<dbReference type="EC" id="6.2.1.1" evidence="2 7"/>
<sequence length="660" mass="72633">MVTTHEQQTTQRAGQLYEQAAQSQMDYWADRARNELYWDTPFTEVLDWSNPPFAKWFADGTTNACYNAVDRHVEAGHGDRVAIHFEGEPGDTDTVTYADMQVRVSQAANALESLGVTKGDRVAIYLPMLVESVVAILACARIGAVHSVVFGGFSAEALRSRIDDAQAKVVITADGSFRRGKPNMLKPIVDDSLAKPGHTVEHVLVVARNKEDVHWVEDRDIWFHELVNEQPTTHQVTWHEAEHPLFILYTSGTTGQPKGLMHTTGGYLTQVTATMRDTFDLQPETDVFWCTADVGWVTGHSYIVYGPMANGATQVLYEGTPDTPHRGRWWEMVEKYGVTILYTAPTAIRSAMKWGRDVADRYDLSSLRLLGSVGEAINPEAWDWYREVIGQNAGAGTVNADDTVTPGPRKTELVPIADTWWQTETGAHILTPLPALHADELKPGSAQRAVPGVSVDVVDDQGNSMQDTSQGFLVIRDPWPAMARTIWGNDERFVDTYWSRFDGMYFAGDGARFDEDGDIWLLGRVDDVMNVSGHRLSTTEVESALVAHDLVAEAAVVGAADDTTGQAIYAFVILTEDSEGADQDEAEAALRAHVGSHIGPIAKPKRILVTTDLPKTRSGKIMRRLLKDAAEGQTEADPTALATLADPAVMEEILSGMQQR</sequence>
<dbReference type="InterPro" id="IPR025110">
    <property type="entry name" value="AMP-bd_C"/>
</dbReference>
<evidence type="ECO:0000256" key="3">
    <source>
        <dbReference type="ARBA" id="ARBA00022598"/>
    </source>
</evidence>
<dbReference type="CDD" id="cd05966">
    <property type="entry name" value="ACS"/>
    <property type="match status" value="1"/>
</dbReference>
<keyword evidence="5" id="KW-0067">ATP-binding</keyword>
<dbReference type="InterPro" id="IPR020845">
    <property type="entry name" value="AMP-binding_CS"/>
</dbReference>
<dbReference type="Gene3D" id="3.30.300.30">
    <property type="match status" value="1"/>
</dbReference>
<feature type="domain" description="Acetyl-coenzyme A synthetase N-terminal" evidence="10">
    <location>
        <begin position="15"/>
        <end position="68"/>
    </location>
</feature>
<keyword evidence="12" id="KW-1185">Reference proteome</keyword>
<evidence type="ECO:0000313" key="12">
    <source>
        <dbReference type="Proteomes" id="UP001501461"/>
    </source>
</evidence>
<keyword evidence="3 11" id="KW-0436">Ligase</keyword>
<comment type="similarity">
    <text evidence="1">Belongs to the ATP-dependent AMP-binding enzyme family.</text>
</comment>
<dbReference type="Pfam" id="PF13193">
    <property type="entry name" value="AMP-binding_C"/>
    <property type="match status" value="1"/>
</dbReference>
<dbReference type="InterPro" id="IPR045851">
    <property type="entry name" value="AMP-bd_C_sf"/>
</dbReference>
<evidence type="ECO:0000259" key="9">
    <source>
        <dbReference type="Pfam" id="PF13193"/>
    </source>
</evidence>
<dbReference type="InterPro" id="IPR000873">
    <property type="entry name" value="AMP-dep_synth/lig_dom"/>
</dbReference>
<feature type="domain" description="AMP-dependent synthetase/ligase" evidence="8">
    <location>
        <begin position="75"/>
        <end position="482"/>
    </location>
</feature>
<dbReference type="PROSITE" id="PS00455">
    <property type="entry name" value="AMP_BINDING"/>
    <property type="match status" value="1"/>
</dbReference>
<dbReference type="Pfam" id="PF16177">
    <property type="entry name" value="ACAS_N"/>
    <property type="match status" value="1"/>
</dbReference>
<dbReference type="InterPro" id="IPR011904">
    <property type="entry name" value="Ac_CoA_lig"/>
</dbReference>